<dbReference type="EMBL" id="JACHFM010000002">
    <property type="protein sequence ID" value="MBB5222010.1"/>
    <property type="molecule type" value="Genomic_DNA"/>
</dbReference>
<evidence type="ECO:0000256" key="2">
    <source>
        <dbReference type="ARBA" id="ARBA00003015"/>
    </source>
</evidence>
<feature type="region of interest" description="Disordered" evidence="8">
    <location>
        <begin position="1"/>
        <end position="20"/>
    </location>
</feature>
<dbReference type="HAMAP" id="MF_01057">
    <property type="entry name" value="tRNA_methyltr_TrmB"/>
    <property type="match status" value="1"/>
</dbReference>
<evidence type="ECO:0000256" key="5">
    <source>
        <dbReference type="ARBA" id="ARBA00022691"/>
    </source>
</evidence>
<name>A0A840SMN9_9RHOB</name>
<organism evidence="9 10">
    <name type="scientific">Amaricoccus macauensis</name>
    <dbReference type="NCBI Taxonomy" id="57001"/>
    <lineage>
        <taxon>Bacteria</taxon>
        <taxon>Pseudomonadati</taxon>
        <taxon>Pseudomonadota</taxon>
        <taxon>Alphaproteobacteria</taxon>
        <taxon>Rhodobacterales</taxon>
        <taxon>Paracoccaceae</taxon>
        <taxon>Amaricoccus</taxon>
    </lineage>
</organism>
<keyword evidence="3 7" id="KW-0489">Methyltransferase</keyword>
<dbReference type="InterPro" id="IPR029063">
    <property type="entry name" value="SAM-dependent_MTases_sf"/>
</dbReference>
<comment type="pathway">
    <text evidence="7">tRNA modification; N(7)-methylguanine-tRNA biosynthesis.</text>
</comment>
<comment type="caution">
    <text evidence="9">The sequence shown here is derived from an EMBL/GenBank/DDBJ whole genome shotgun (WGS) entry which is preliminary data.</text>
</comment>
<dbReference type="GO" id="GO:0008176">
    <property type="term" value="F:tRNA (guanine(46)-N7)-methyltransferase activity"/>
    <property type="evidence" value="ECO:0007669"/>
    <property type="project" value="UniProtKB-UniRule"/>
</dbReference>
<dbReference type="PROSITE" id="PS51625">
    <property type="entry name" value="SAM_MT_TRMB"/>
    <property type="match status" value="1"/>
</dbReference>
<dbReference type="EC" id="2.1.1.33" evidence="7"/>
<reference evidence="9 10" key="1">
    <citation type="submission" date="2020-08" db="EMBL/GenBank/DDBJ databases">
        <title>Genomic Encyclopedia of Type Strains, Phase IV (KMG-IV): sequencing the most valuable type-strain genomes for metagenomic binning, comparative biology and taxonomic classification.</title>
        <authorList>
            <person name="Goeker M."/>
        </authorList>
    </citation>
    <scope>NUCLEOTIDE SEQUENCE [LARGE SCALE GENOMIC DNA]</scope>
    <source>
        <strain evidence="9 10">DSM 101730</strain>
    </source>
</reference>
<dbReference type="Pfam" id="PF02390">
    <property type="entry name" value="Methyltransf_4"/>
    <property type="match status" value="1"/>
</dbReference>
<gene>
    <name evidence="7" type="primary">trmB</name>
    <name evidence="9" type="ORF">HNP73_001946</name>
</gene>
<feature type="binding site" evidence="7">
    <location>
        <position position="179"/>
    </location>
    <ligand>
        <name>substrate</name>
    </ligand>
</feature>
<dbReference type="Proteomes" id="UP000549457">
    <property type="component" value="Unassembled WGS sequence"/>
</dbReference>
<feature type="binding site" evidence="7">
    <location>
        <position position="94"/>
    </location>
    <ligand>
        <name>S-adenosyl-L-methionine</name>
        <dbReference type="ChEBI" id="CHEBI:59789"/>
    </ligand>
</feature>
<comment type="caution">
    <text evidence="7">Lacks conserved residue(s) required for the propagation of feature annotation.</text>
</comment>
<evidence type="ECO:0000313" key="10">
    <source>
        <dbReference type="Proteomes" id="UP000549457"/>
    </source>
</evidence>
<keyword evidence="4 7" id="KW-0808">Transferase</keyword>
<sequence length="236" mass="26205">MTEEPDQGRDRPWRNLYGRRRGKRLKPNQLRALEALLPRIAVADVSSLDNPDRRPLPPLFDDGRPVWLEVGFGGGEHMVHQAAAHPEVGIIGCEPFVNGVAMALGRVEAAGVGNIRVHPGDARDLIELLPDAGVSRVFLLYPDPWPKARHVQRRFMHSDNLALLARVMAPGAELRVATDIADYADHARAVVTEAPGFVRAPRDESEPWPGWPGTRYEAKALVAGRAPQYMTFLRRN</sequence>
<feature type="binding site" evidence="7">
    <location>
        <position position="147"/>
    </location>
    <ligand>
        <name>substrate</name>
    </ligand>
</feature>
<feature type="binding site" evidence="7">
    <location>
        <position position="69"/>
    </location>
    <ligand>
        <name>S-adenosyl-L-methionine</name>
        <dbReference type="ChEBI" id="CHEBI:59789"/>
    </ligand>
</feature>
<dbReference type="GO" id="GO:0043527">
    <property type="term" value="C:tRNA methyltransferase complex"/>
    <property type="evidence" value="ECO:0007669"/>
    <property type="project" value="TreeGrafter"/>
</dbReference>
<comment type="catalytic activity">
    <reaction evidence="1 7">
        <text>guanosine(46) in tRNA + S-adenosyl-L-methionine = N(7)-methylguanosine(46) in tRNA + S-adenosyl-L-homocysteine</text>
        <dbReference type="Rhea" id="RHEA:42708"/>
        <dbReference type="Rhea" id="RHEA-COMP:10188"/>
        <dbReference type="Rhea" id="RHEA-COMP:10189"/>
        <dbReference type="ChEBI" id="CHEBI:57856"/>
        <dbReference type="ChEBI" id="CHEBI:59789"/>
        <dbReference type="ChEBI" id="CHEBI:74269"/>
        <dbReference type="ChEBI" id="CHEBI:74480"/>
        <dbReference type="EC" id="2.1.1.33"/>
    </reaction>
</comment>
<evidence type="ECO:0000256" key="8">
    <source>
        <dbReference type="SAM" id="MobiDB-lite"/>
    </source>
</evidence>
<comment type="function">
    <text evidence="2 7">Catalyzes the formation of N(7)-methylguanine at position 46 (m7G46) in tRNA.</text>
</comment>
<keyword evidence="5 7" id="KW-0949">S-adenosyl-L-methionine</keyword>
<evidence type="ECO:0000256" key="4">
    <source>
        <dbReference type="ARBA" id="ARBA00022679"/>
    </source>
</evidence>
<feature type="binding site" evidence="7">
    <location>
        <position position="121"/>
    </location>
    <ligand>
        <name>S-adenosyl-L-methionine</name>
        <dbReference type="ChEBI" id="CHEBI:59789"/>
    </ligand>
</feature>
<dbReference type="PANTHER" id="PTHR23417:SF14">
    <property type="entry name" value="PENTACOTRIPEPTIDE-REPEAT REGION OF PRORP DOMAIN-CONTAINING PROTEIN"/>
    <property type="match status" value="1"/>
</dbReference>
<evidence type="ECO:0000256" key="6">
    <source>
        <dbReference type="ARBA" id="ARBA00022694"/>
    </source>
</evidence>
<evidence type="ECO:0000256" key="1">
    <source>
        <dbReference type="ARBA" id="ARBA00000142"/>
    </source>
</evidence>
<dbReference type="InterPro" id="IPR003358">
    <property type="entry name" value="tRNA_(Gua-N-7)_MeTrfase_Trmb"/>
</dbReference>
<dbReference type="RefSeq" id="WP_184148441.1">
    <property type="nucleotide sequence ID" value="NZ_JACHFM010000002.1"/>
</dbReference>
<feature type="binding site" evidence="7">
    <location>
        <position position="143"/>
    </location>
    <ligand>
        <name>S-adenosyl-L-methionine</name>
        <dbReference type="ChEBI" id="CHEBI:59789"/>
    </ligand>
</feature>
<comment type="similarity">
    <text evidence="7">Belongs to the class I-like SAM-binding methyltransferase superfamily. TrmB family.</text>
</comment>
<keyword evidence="6 7" id="KW-0819">tRNA processing</keyword>
<dbReference type="AlphaFoldDB" id="A0A840SMN9"/>
<dbReference type="Gene3D" id="3.40.50.150">
    <property type="entry name" value="Vaccinia Virus protein VP39"/>
    <property type="match status" value="1"/>
</dbReference>
<feature type="compositionally biased region" description="Basic and acidic residues" evidence="8">
    <location>
        <begin position="1"/>
        <end position="13"/>
    </location>
</feature>
<dbReference type="UniPathway" id="UPA00989"/>
<dbReference type="SUPFAM" id="SSF53335">
    <property type="entry name" value="S-adenosyl-L-methionine-dependent methyltransferases"/>
    <property type="match status" value="1"/>
</dbReference>
<evidence type="ECO:0000313" key="9">
    <source>
        <dbReference type="EMBL" id="MBB5222010.1"/>
    </source>
</evidence>
<evidence type="ECO:0000256" key="7">
    <source>
        <dbReference type="HAMAP-Rule" id="MF_01057"/>
    </source>
</evidence>
<dbReference type="InterPro" id="IPR055361">
    <property type="entry name" value="tRNA_methyltr_TrmB_bact"/>
</dbReference>
<proteinExistence type="inferred from homology"/>
<accession>A0A840SMN9</accession>
<feature type="binding site" evidence="7">
    <location>
        <begin position="214"/>
        <end position="217"/>
    </location>
    <ligand>
        <name>substrate</name>
    </ligand>
</feature>
<dbReference type="PANTHER" id="PTHR23417">
    <property type="entry name" value="3-DEOXY-D-MANNO-OCTULOSONIC-ACID TRANSFERASE/TRNA GUANINE-N 7 - -METHYLTRANSFERASE"/>
    <property type="match status" value="1"/>
</dbReference>
<keyword evidence="10" id="KW-1185">Reference proteome</keyword>
<protein>
    <recommendedName>
        <fullName evidence="7">tRNA (guanine-N(7)-)-methyltransferase</fullName>
        <ecNumber evidence="7">2.1.1.33</ecNumber>
    </recommendedName>
    <alternativeName>
        <fullName evidence="7">tRNA (guanine(46)-N(7))-methyltransferase</fullName>
    </alternativeName>
    <alternativeName>
        <fullName evidence="7">tRNA(m7G46)-methyltransferase</fullName>
    </alternativeName>
</protein>
<evidence type="ECO:0000256" key="3">
    <source>
        <dbReference type="ARBA" id="ARBA00022603"/>
    </source>
</evidence>